<organism evidence="1 2">
    <name type="scientific">Tagetes erecta</name>
    <name type="common">African marigold</name>
    <dbReference type="NCBI Taxonomy" id="13708"/>
    <lineage>
        <taxon>Eukaryota</taxon>
        <taxon>Viridiplantae</taxon>
        <taxon>Streptophyta</taxon>
        <taxon>Embryophyta</taxon>
        <taxon>Tracheophyta</taxon>
        <taxon>Spermatophyta</taxon>
        <taxon>Magnoliopsida</taxon>
        <taxon>eudicotyledons</taxon>
        <taxon>Gunneridae</taxon>
        <taxon>Pentapetalae</taxon>
        <taxon>asterids</taxon>
        <taxon>campanulids</taxon>
        <taxon>Asterales</taxon>
        <taxon>Asteraceae</taxon>
        <taxon>Asteroideae</taxon>
        <taxon>Heliantheae alliance</taxon>
        <taxon>Tageteae</taxon>
        <taxon>Tagetes</taxon>
    </lineage>
</organism>
<keyword evidence="2" id="KW-1185">Reference proteome</keyword>
<gene>
    <name evidence="1" type="ORF">QVD17_22634</name>
</gene>
<proteinExistence type="predicted"/>
<comment type="caution">
    <text evidence="1">The sequence shown here is derived from an EMBL/GenBank/DDBJ whole genome shotgun (WGS) entry which is preliminary data.</text>
</comment>
<dbReference type="AlphaFoldDB" id="A0AAD8KD69"/>
<evidence type="ECO:0000313" key="2">
    <source>
        <dbReference type="Proteomes" id="UP001229421"/>
    </source>
</evidence>
<dbReference type="GO" id="GO:0009785">
    <property type="term" value="P:blue light signaling pathway"/>
    <property type="evidence" value="ECO:0007669"/>
    <property type="project" value="InterPro"/>
</dbReference>
<sequence length="140" mass="16271">MDTTQNPNLETHQDLIFSIDDPKNHNLETTHNNNIKSSHNITSFKRTHEEIICIKKMEHEVMEETTTVVVEESGRDKLKRHRMEMSGRVWIPDIWGQEDLLNKWIDCTVFDSCVEKTSIMSARDALIQEGRSTLTIENSC</sequence>
<evidence type="ECO:0008006" key="3">
    <source>
        <dbReference type="Google" id="ProtNLM"/>
    </source>
</evidence>
<protein>
    <recommendedName>
        <fullName evidence="3">Protein BIC1</fullName>
    </recommendedName>
</protein>
<accession>A0AAD8KD69</accession>
<dbReference type="Proteomes" id="UP001229421">
    <property type="component" value="Unassembled WGS sequence"/>
</dbReference>
<reference evidence="1" key="1">
    <citation type="journal article" date="2023" name="bioRxiv">
        <title>Improved chromosome-level genome assembly for marigold (Tagetes erecta).</title>
        <authorList>
            <person name="Jiang F."/>
            <person name="Yuan L."/>
            <person name="Wang S."/>
            <person name="Wang H."/>
            <person name="Xu D."/>
            <person name="Wang A."/>
            <person name="Fan W."/>
        </authorList>
    </citation>
    <scope>NUCLEOTIDE SEQUENCE</scope>
    <source>
        <strain evidence="1">WSJ</strain>
        <tissue evidence="1">Leaf</tissue>
    </source>
</reference>
<dbReference type="InterPro" id="IPR040374">
    <property type="entry name" value="BIC"/>
</dbReference>
<dbReference type="EMBL" id="JAUHHV010000006">
    <property type="protein sequence ID" value="KAK1420779.1"/>
    <property type="molecule type" value="Genomic_DNA"/>
</dbReference>
<dbReference type="PANTHER" id="PTHR34207">
    <property type="entry name" value="PROTEIN BIC1"/>
    <property type="match status" value="1"/>
</dbReference>
<dbReference type="CDD" id="cd22645">
    <property type="entry name" value="BIC1_CID"/>
    <property type="match status" value="1"/>
</dbReference>
<evidence type="ECO:0000313" key="1">
    <source>
        <dbReference type="EMBL" id="KAK1420779.1"/>
    </source>
</evidence>
<dbReference type="PANTHER" id="PTHR34207:SF2">
    <property type="entry name" value="PROTEIN BIC1"/>
    <property type="match status" value="1"/>
</dbReference>
<name>A0AAD8KD69_TARER</name>